<feature type="non-terminal residue" evidence="1">
    <location>
        <position position="1"/>
    </location>
</feature>
<evidence type="ECO:0000313" key="1">
    <source>
        <dbReference type="EMBL" id="JAR88865.1"/>
    </source>
</evidence>
<reference evidence="1" key="1">
    <citation type="journal article" date="2018" name="PLoS Negl. Trop. Dis.">
        <title>Sialome diversity of ticks revealed by RNAseq of single tick salivary glands.</title>
        <authorList>
            <person name="Perner J."/>
            <person name="Kropackova S."/>
            <person name="Kopacek P."/>
            <person name="Ribeiro J.M."/>
        </authorList>
    </citation>
    <scope>NUCLEOTIDE SEQUENCE</scope>
    <source>
        <strain evidence="1">Siblings of single egg batch collected in Ceske Budejovice</strain>
        <tissue evidence="1">Salivary glands</tissue>
    </source>
</reference>
<organism evidence="1">
    <name type="scientific">Ixodes ricinus</name>
    <name type="common">Common tick</name>
    <name type="synonym">Acarus ricinus</name>
    <dbReference type="NCBI Taxonomy" id="34613"/>
    <lineage>
        <taxon>Eukaryota</taxon>
        <taxon>Metazoa</taxon>
        <taxon>Ecdysozoa</taxon>
        <taxon>Arthropoda</taxon>
        <taxon>Chelicerata</taxon>
        <taxon>Arachnida</taxon>
        <taxon>Acari</taxon>
        <taxon>Parasitiformes</taxon>
        <taxon>Ixodida</taxon>
        <taxon>Ixodoidea</taxon>
        <taxon>Ixodidae</taxon>
        <taxon>Ixodinae</taxon>
        <taxon>Ixodes</taxon>
    </lineage>
</organism>
<name>A0A147BEX8_IXORI</name>
<proteinExistence type="predicted"/>
<dbReference type="EMBL" id="GEGO01006539">
    <property type="protein sequence ID" value="JAR88865.1"/>
    <property type="molecule type" value="Transcribed_RNA"/>
</dbReference>
<accession>A0A147BEX8</accession>
<sequence>ALQPDGPWKLRWFGVGTPQRRRHPHSLVLFAAIPTTDTGILTSVGATLQLLRCCLSPPEDHFERAGWMARQTRRLESHSTHHCCGGEFYARLAPGADCTRVPRRCSTGAHLPGGGTQVLAKRRRCARIQFAPRIHLS</sequence>
<protein>
    <submittedName>
        <fullName evidence="1">Uncharacterized protein</fullName>
    </submittedName>
</protein>
<dbReference type="AlphaFoldDB" id="A0A147BEX8"/>